<proteinExistence type="predicted"/>
<dbReference type="Gene3D" id="2.30.30.40">
    <property type="entry name" value="SH3 Domains"/>
    <property type="match status" value="1"/>
</dbReference>
<protein>
    <recommendedName>
        <fullName evidence="3">SH3 domain-containing protein</fullName>
    </recommendedName>
</protein>
<keyword evidence="1 2" id="KW-0728">SH3 domain</keyword>
<keyword evidence="5" id="KW-1185">Reference proteome</keyword>
<evidence type="ECO:0000259" key="3">
    <source>
        <dbReference type="PROSITE" id="PS50002"/>
    </source>
</evidence>
<evidence type="ECO:0000313" key="5">
    <source>
        <dbReference type="Proteomes" id="UP001470230"/>
    </source>
</evidence>
<dbReference type="Proteomes" id="UP001470230">
    <property type="component" value="Unassembled WGS sequence"/>
</dbReference>
<dbReference type="InterPro" id="IPR036028">
    <property type="entry name" value="SH3-like_dom_sf"/>
</dbReference>
<dbReference type="SMART" id="SM00326">
    <property type="entry name" value="SH3"/>
    <property type="match status" value="1"/>
</dbReference>
<evidence type="ECO:0000313" key="4">
    <source>
        <dbReference type="EMBL" id="KAK8894014.1"/>
    </source>
</evidence>
<dbReference type="PROSITE" id="PS50002">
    <property type="entry name" value="SH3"/>
    <property type="match status" value="1"/>
</dbReference>
<dbReference type="SUPFAM" id="SSF50044">
    <property type="entry name" value="SH3-domain"/>
    <property type="match status" value="1"/>
</dbReference>
<accession>A0ABR2KSA0</accession>
<organism evidence="4 5">
    <name type="scientific">Tritrichomonas musculus</name>
    <dbReference type="NCBI Taxonomy" id="1915356"/>
    <lineage>
        <taxon>Eukaryota</taxon>
        <taxon>Metamonada</taxon>
        <taxon>Parabasalia</taxon>
        <taxon>Tritrichomonadida</taxon>
        <taxon>Tritrichomonadidae</taxon>
        <taxon>Tritrichomonas</taxon>
    </lineage>
</organism>
<dbReference type="EMBL" id="JAPFFF010000003">
    <property type="protein sequence ID" value="KAK8894014.1"/>
    <property type="molecule type" value="Genomic_DNA"/>
</dbReference>
<dbReference type="Pfam" id="PF07653">
    <property type="entry name" value="SH3_2"/>
    <property type="match status" value="1"/>
</dbReference>
<sequence>MNATMKFIDKMEPIVKARQNYDVITKECQLYLQSLQKFQVAFKNLSDLDIPEVPTIPNTSFDRVVNEHLNSLLRFSQAFKDFTISLQDDCQTFEKIFQLRQNQRDSKDNDIKTLNNNIFSLLDKNNQGSIPDLYDQLYKKTAALKKLCKTKNCPKNDIMDAYNNYSKDLLDYKSKKFKLNKMVDKMQSLIENYIESIRTLESSSRGQLVSEGLRSISIHLNDLGNNIGKSVSSLRAEHLDFDNDFKAYREFLNIEFTNIQFAPFNSYSPVRSPGSMLQKSDDVNIYPYQHYILPEYIAQLKAEFKGENANELTVRKGQKVGVLTEKEPSKGWTLCKNLAYKTFGYIPTDFLEKVGQGIVVVKNDLNIDGFDGYSGKILSYISNDGEDKILCEDYCGKRASVPLCDVIVLY</sequence>
<feature type="domain" description="SH3" evidence="3">
    <location>
        <begin position="293"/>
        <end position="356"/>
    </location>
</feature>
<comment type="caution">
    <text evidence="4">The sequence shown here is derived from an EMBL/GenBank/DDBJ whole genome shotgun (WGS) entry which is preliminary data.</text>
</comment>
<evidence type="ECO:0000256" key="2">
    <source>
        <dbReference type="PROSITE-ProRule" id="PRU00192"/>
    </source>
</evidence>
<name>A0ABR2KSA0_9EUKA</name>
<gene>
    <name evidence="4" type="ORF">M9Y10_022446</name>
</gene>
<evidence type="ECO:0000256" key="1">
    <source>
        <dbReference type="ARBA" id="ARBA00022443"/>
    </source>
</evidence>
<reference evidence="4 5" key="1">
    <citation type="submission" date="2024-04" db="EMBL/GenBank/DDBJ databases">
        <title>Tritrichomonas musculus Genome.</title>
        <authorList>
            <person name="Alves-Ferreira E."/>
            <person name="Grigg M."/>
            <person name="Lorenzi H."/>
            <person name="Galac M."/>
        </authorList>
    </citation>
    <scope>NUCLEOTIDE SEQUENCE [LARGE SCALE GENOMIC DNA]</scope>
    <source>
        <strain evidence="4 5">EAF2021</strain>
    </source>
</reference>
<dbReference type="InterPro" id="IPR001452">
    <property type="entry name" value="SH3_domain"/>
</dbReference>